<reference evidence="3 4" key="1">
    <citation type="submission" date="2013-07" db="EMBL/GenBank/DDBJ databases">
        <title>The Genome Sequence of Kwoniella mangroviensis CBS10435.</title>
        <authorList>
            <consortium name="The Broad Institute Genome Sequencing Platform"/>
            <person name="Cuomo C."/>
            <person name="Litvintseva A."/>
            <person name="Chen Y."/>
            <person name="Heitman J."/>
            <person name="Sun S."/>
            <person name="Springer D."/>
            <person name="Dromer F."/>
            <person name="Young S.K."/>
            <person name="Zeng Q."/>
            <person name="Gargeya S."/>
            <person name="Fitzgerald M."/>
            <person name="Abouelleil A."/>
            <person name="Alvarado L."/>
            <person name="Berlin A.M."/>
            <person name="Chapman S.B."/>
            <person name="Dewar J."/>
            <person name="Goldberg J."/>
            <person name="Griggs A."/>
            <person name="Gujja S."/>
            <person name="Hansen M."/>
            <person name="Howarth C."/>
            <person name="Imamovic A."/>
            <person name="Larimer J."/>
            <person name="McCowan C."/>
            <person name="Murphy C."/>
            <person name="Pearson M."/>
            <person name="Priest M."/>
            <person name="Roberts A."/>
            <person name="Saif S."/>
            <person name="Shea T."/>
            <person name="Sykes S."/>
            <person name="Wortman J."/>
            <person name="Nusbaum C."/>
            <person name="Birren B."/>
        </authorList>
    </citation>
    <scope>NUCLEOTIDE SEQUENCE [LARGE SCALE GENOMIC DNA]</scope>
    <source>
        <strain evidence="3 4">CBS 10435</strain>
    </source>
</reference>
<keyword evidence="4" id="KW-1185">Reference proteome</keyword>
<dbReference type="GO" id="GO:0006897">
    <property type="term" value="P:endocytosis"/>
    <property type="evidence" value="ECO:0007669"/>
    <property type="project" value="TreeGrafter"/>
</dbReference>
<dbReference type="InterPro" id="IPR008942">
    <property type="entry name" value="ENTH_VHS"/>
</dbReference>
<dbReference type="AlphaFoldDB" id="A0A1B9J114"/>
<dbReference type="InterPro" id="IPR013809">
    <property type="entry name" value="ENTH"/>
</dbReference>
<dbReference type="PANTHER" id="PTHR12276:SF45">
    <property type="entry name" value="CLATHRIN INTERACTOR 1"/>
    <property type="match status" value="1"/>
</dbReference>
<feature type="compositionally biased region" description="Acidic residues" evidence="1">
    <location>
        <begin position="239"/>
        <end position="249"/>
    </location>
</feature>
<dbReference type="GO" id="GO:0005829">
    <property type="term" value="C:cytosol"/>
    <property type="evidence" value="ECO:0007669"/>
    <property type="project" value="GOC"/>
</dbReference>
<sequence>MDYIEKLAKEAQNLTMYDVKSYYNQAKNMVLNVSEMEAKVREATNDDPWGASSTLMQQIADGAQFNEIMPTIYSRFMEKEAREWRQIYKALTLLEFLVKNGSERVVDDARAHVSTIKMLRSFHYIDEKGKDQGINVRNRASEIASLLGDVDKIRSERRKAKSNKNKYQGGGNDGGMSFVTSSGSRYGGFGSDSLGGGGGGGGGGGAGGSRYGRNDYDAGDEYRSSSRTFRDTSAKTEYDEYEGADDFDDQPPRRTAPSSSRATSGASHRAPPKPVAKQEKPVEKPKEVNLFDFDDDEPASSAPAAAPVPPAAAAPSFGGDDDFDDFQQAPSSSAPAPAPASTGNANANLFNLLNSNKSFVPAPQPQAQPPSFGQAPPPGYNFSSPPIAQAQAPSFASRPSYSSASSQVTAPPVTSPAAKPSGASTFDDLFTSSLTSMGGQSTNKQAGGQKTIKDLEKEKTMNSLWGSSATTQSQGGSQAKNQQAQAAQNLSGGDFDDLLL</sequence>
<evidence type="ECO:0000313" key="3">
    <source>
        <dbReference type="EMBL" id="OCF61480.1"/>
    </source>
</evidence>
<dbReference type="GO" id="GO:0005886">
    <property type="term" value="C:plasma membrane"/>
    <property type="evidence" value="ECO:0007669"/>
    <property type="project" value="TreeGrafter"/>
</dbReference>
<dbReference type="GO" id="GO:0030125">
    <property type="term" value="C:clathrin vesicle coat"/>
    <property type="evidence" value="ECO:0007669"/>
    <property type="project" value="TreeGrafter"/>
</dbReference>
<feature type="compositionally biased region" description="Low complexity" evidence="1">
    <location>
        <begin position="326"/>
        <end position="361"/>
    </location>
</feature>
<dbReference type="PROSITE" id="PS50942">
    <property type="entry name" value="ENTH"/>
    <property type="match status" value="1"/>
</dbReference>
<feature type="compositionally biased region" description="Basic and acidic residues" evidence="1">
    <location>
        <begin position="276"/>
        <end position="289"/>
    </location>
</feature>
<dbReference type="SMART" id="SM00273">
    <property type="entry name" value="ENTH"/>
    <property type="match status" value="1"/>
</dbReference>
<feature type="compositionally biased region" description="Low complexity" evidence="1">
    <location>
        <begin position="392"/>
        <end position="406"/>
    </location>
</feature>
<protein>
    <submittedName>
        <fullName evidence="3">ENTH domain-containing protein c</fullName>
    </submittedName>
</protein>
<dbReference type="Proteomes" id="UP000092583">
    <property type="component" value="Unassembled WGS sequence"/>
</dbReference>
<dbReference type="CDD" id="cd16992">
    <property type="entry name" value="ENTH_Ent3"/>
    <property type="match status" value="1"/>
</dbReference>
<feature type="region of interest" description="Disordered" evidence="1">
    <location>
        <begin position="154"/>
        <end position="179"/>
    </location>
</feature>
<feature type="compositionally biased region" description="Polar residues" evidence="1">
    <location>
        <begin position="430"/>
        <end position="448"/>
    </location>
</feature>
<name>A0A1B9J114_9TREE</name>
<dbReference type="PANTHER" id="PTHR12276">
    <property type="entry name" value="EPSIN/ENT-RELATED"/>
    <property type="match status" value="1"/>
</dbReference>
<accession>A0A1B9J114</accession>
<dbReference type="Gene3D" id="1.25.40.90">
    <property type="match status" value="1"/>
</dbReference>
<reference evidence="4" key="2">
    <citation type="submission" date="2013-12" db="EMBL/GenBank/DDBJ databases">
        <title>Evolution of pathogenesis and genome organization in the Tremellales.</title>
        <authorList>
            <person name="Cuomo C."/>
            <person name="Litvintseva A."/>
            <person name="Heitman J."/>
            <person name="Chen Y."/>
            <person name="Sun S."/>
            <person name="Springer D."/>
            <person name="Dromer F."/>
            <person name="Young S."/>
            <person name="Zeng Q."/>
            <person name="Chapman S."/>
            <person name="Gujja S."/>
            <person name="Saif S."/>
            <person name="Birren B."/>
        </authorList>
    </citation>
    <scope>NUCLEOTIDE SEQUENCE [LARGE SCALE GENOMIC DNA]</scope>
    <source>
        <strain evidence="4">CBS 10435</strain>
    </source>
</reference>
<feature type="region of interest" description="Disordered" evidence="1">
    <location>
        <begin position="199"/>
        <end position="500"/>
    </location>
</feature>
<feature type="compositionally biased region" description="Low complexity" evidence="1">
    <location>
        <begin position="466"/>
        <end position="493"/>
    </location>
</feature>
<feature type="compositionally biased region" description="Basic and acidic residues" evidence="1">
    <location>
        <begin position="451"/>
        <end position="460"/>
    </location>
</feature>
<dbReference type="SUPFAM" id="SSF48464">
    <property type="entry name" value="ENTH/VHS domain"/>
    <property type="match status" value="1"/>
</dbReference>
<evidence type="ECO:0000256" key="1">
    <source>
        <dbReference type="SAM" id="MobiDB-lite"/>
    </source>
</evidence>
<organism evidence="3 4">
    <name type="scientific">Kwoniella mangroviensis CBS 10435</name>
    <dbReference type="NCBI Taxonomy" id="1331196"/>
    <lineage>
        <taxon>Eukaryota</taxon>
        <taxon>Fungi</taxon>
        <taxon>Dikarya</taxon>
        <taxon>Basidiomycota</taxon>
        <taxon>Agaricomycotina</taxon>
        <taxon>Tremellomycetes</taxon>
        <taxon>Tremellales</taxon>
        <taxon>Cryptococcaceae</taxon>
        <taxon>Kwoniella</taxon>
    </lineage>
</organism>
<dbReference type="FunFam" id="1.25.40.90:FF:000006">
    <property type="entry name" value="Clathrin interactor 1"/>
    <property type="match status" value="1"/>
</dbReference>
<feature type="compositionally biased region" description="Gly residues" evidence="1">
    <location>
        <begin position="199"/>
        <end position="210"/>
    </location>
</feature>
<dbReference type="Pfam" id="PF01417">
    <property type="entry name" value="ENTH"/>
    <property type="match status" value="1"/>
</dbReference>
<gene>
    <name evidence="3" type="ORF">L486_01128</name>
</gene>
<feature type="compositionally biased region" description="Basic and acidic residues" evidence="1">
    <location>
        <begin position="212"/>
        <end position="238"/>
    </location>
</feature>
<feature type="domain" description="ENTH" evidence="2">
    <location>
        <begin position="28"/>
        <end position="157"/>
    </location>
</feature>
<dbReference type="GO" id="GO:0005768">
    <property type="term" value="C:endosome"/>
    <property type="evidence" value="ECO:0007669"/>
    <property type="project" value="TreeGrafter"/>
</dbReference>
<proteinExistence type="predicted"/>
<feature type="compositionally biased region" description="Low complexity" evidence="1">
    <location>
        <begin position="253"/>
        <end position="267"/>
    </location>
</feature>
<dbReference type="STRING" id="1331196.A0A1B9J114"/>
<feature type="compositionally biased region" description="Basic residues" evidence="1">
    <location>
        <begin position="155"/>
        <end position="164"/>
    </location>
</feature>
<dbReference type="EMBL" id="KI669459">
    <property type="protein sequence ID" value="OCF61480.1"/>
    <property type="molecule type" value="Genomic_DNA"/>
</dbReference>
<dbReference type="GO" id="GO:0030276">
    <property type="term" value="F:clathrin binding"/>
    <property type="evidence" value="ECO:0007669"/>
    <property type="project" value="TreeGrafter"/>
</dbReference>
<dbReference type="OrthoDB" id="4033880at2759"/>
<evidence type="ECO:0000259" key="2">
    <source>
        <dbReference type="PROSITE" id="PS50942"/>
    </source>
</evidence>
<dbReference type="GO" id="GO:0005543">
    <property type="term" value="F:phospholipid binding"/>
    <property type="evidence" value="ECO:0007669"/>
    <property type="project" value="TreeGrafter"/>
</dbReference>
<evidence type="ECO:0000313" key="4">
    <source>
        <dbReference type="Proteomes" id="UP000092583"/>
    </source>
</evidence>
<dbReference type="GO" id="GO:0006895">
    <property type="term" value="P:Golgi to endosome transport"/>
    <property type="evidence" value="ECO:0007669"/>
    <property type="project" value="TreeGrafter"/>
</dbReference>